<evidence type="ECO:0000256" key="1">
    <source>
        <dbReference type="SAM" id="MobiDB-lite"/>
    </source>
</evidence>
<proteinExistence type="predicted"/>
<evidence type="ECO:0000256" key="2">
    <source>
        <dbReference type="SAM" id="Phobius"/>
    </source>
</evidence>
<feature type="compositionally biased region" description="Low complexity" evidence="1">
    <location>
        <begin position="160"/>
        <end position="169"/>
    </location>
</feature>
<feature type="compositionally biased region" description="Low complexity" evidence="1">
    <location>
        <begin position="16"/>
        <end position="38"/>
    </location>
</feature>
<feature type="region of interest" description="Disordered" evidence="1">
    <location>
        <begin position="135"/>
        <end position="182"/>
    </location>
</feature>
<comment type="caution">
    <text evidence="3">The sequence shown here is derived from an EMBL/GenBank/DDBJ whole genome shotgun (WGS) entry which is preliminary data.</text>
</comment>
<dbReference type="AlphaFoldDB" id="A0A2P6VS57"/>
<gene>
    <name evidence="3" type="ORF">C2E20_0410</name>
</gene>
<dbReference type="STRING" id="554055.A0A2P6VS57"/>
<evidence type="ECO:0000313" key="4">
    <source>
        <dbReference type="Proteomes" id="UP000239649"/>
    </source>
</evidence>
<organism evidence="3 4">
    <name type="scientific">Micractinium conductrix</name>
    <dbReference type="NCBI Taxonomy" id="554055"/>
    <lineage>
        <taxon>Eukaryota</taxon>
        <taxon>Viridiplantae</taxon>
        <taxon>Chlorophyta</taxon>
        <taxon>core chlorophytes</taxon>
        <taxon>Trebouxiophyceae</taxon>
        <taxon>Chlorellales</taxon>
        <taxon>Chlorellaceae</taxon>
        <taxon>Chlorella clade</taxon>
        <taxon>Micractinium</taxon>
    </lineage>
</organism>
<evidence type="ECO:0000313" key="3">
    <source>
        <dbReference type="EMBL" id="PSC76923.1"/>
    </source>
</evidence>
<dbReference type="OrthoDB" id="515160at2759"/>
<reference evidence="3 4" key="1">
    <citation type="journal article" date="2018" name="Plant J.">
        <title>Genome sequences of Chlorella sorokiniana UTEX 1602 and Micractinium conductrix SAG 241.80: implications to maltose excretion by a green alga.</title>
        <authorList>
            <person name="Arriola M.B."/>
            <person name="Velmurugan N."/>
            <person name="Zhang Y."/>
            <person name="Plunkett M.H."/>
            <person name="Hondzo H."/>
            <person name="Barney B.M."/>
        </authorList>
    </citation>
    <scope>NUCLEOTIDE SEQUENCE [LARGE SCALE GENOMIC DNA]</scope>
    <source>
        <strain evidence="3 4">SAG 241.80</strain>
    </source>
</reference>
<feature type="region of interest" description="Disordered" evidence="1">
    <location>
        <begin position="16"/>
        <end position="41"/>
    </location>
</feature>
<feature type="transmembrane region" description="Helical" evidence="2">
    <location>
        <begin position="193"/>
        <end position="214"/>
    </location>
</feature>
<keyword evidence="2" id="KW-1133">Transmembrane helix</keyword>
<name>A0A2P6VS57_9CHLO</name>
<accession>A0A2P6VS57</accession>
<keyword evidence="2" id="KW-0472">Membrane</keyword>
<dbReference type="Proteomes" id="UP000239649">
    <property type="component" value="Unassembled WGS sequence"/>
</dbReference>
<feature type="compositionally biased region" description="Low complexity" evidence="1">
    <location>
        <begin position="137"/>
        <end position="152"/>
    </location>
</feature>
<dbReference type="EMBL" id="LHPF02000001">
    <property type="protein sequence ID" value="PSC76923.1"/>
    <property type="molecule type" value="Genomic_DNA"/>
</dbReference>
<keyword evidence="2" id="KW-0812">Transmembrane</keyword>
<keyword evidence="4" id="KW-1185">Reference proteome</keyword>
<sequence length="224" mass="22615">MAPLCALVSSSSALVSSRAGGSAPRAAPATPLPAARRQVAARRLRPARAADFNEGAAQVRRLVDRDRKELSLDELEATFAEEAVPGVAAPTSPASAAEADGAATVAPAPPAAAAAAGVKAVSPFQVNSSVADKTPVSPFGPSSSAPPASSSPFGGGGGAARRPFAEPAGLSPNMPTPKQDTTPWWTKVTLTQVVIVASFTTIIALMISTFFFVLGTGAIHFNDQ</sequence>
<protein>
    <submittedName>
        <fullName evidence="3">Uncharacterized protein</fullName>
    </submittedName>
</protein>